<keyword evidence="16" id="KW-1185">Reference proteome</keyword>
<dbReference type="InterPro" id="IPR011011">
    <property type="entry name" value="Znf_FYVE_PHD"/>
</dbReference>
<evidence type="ECO:0000256" key="1">
    <source>
        <dbReference type="ARBA" id="ARBA00004123"/>
    </source>
</evidence>
<keyword evidence="7" id="KW-0862">Zinc</keyword>
<evidence type="ECO:0000256" key="3">
    <source>
        <dbReference type="ARBA" id="ARBA00016995"/>
    </source>
</evidence>
<dbReference type="SUPFAM" id="SSF57903">
    <property type="entry name" value="FYVE/PHD zinc finger"/>
    <property type="match status" value="3"/>
</dbReference>
<dbReference type="InterPro" id="IPR038045">
    <property type="entry name" value="PHF10_PHD_finger_1"/>
</dbReference>
<dbReference type="InterPro" id="IPR001965">
    <property type="entry name" value="Znf_PHD"/>
</dbReference>
<feature type="compositionally biased region" description="Acidic residues" evidence="13">
    <location>
        <begin position="1"/>
        <end position="10"/>
    </location>
</feature>
<keyword evidence="10" id="KW-0804">Transcription</keyword>
<evidence type="ECO:0000256" key="13">
    <source>
        <dbReference type="SAM" id="MobiDB-lite"/>
    </source>
</evidence>
<dbReference type="GeneID" id="136804922"/>
<evidence type="ECO:0000313" key="16">
    <source>
        <dbReference type="Proteomes" id="UP000594262"/>
    </source>
</evidence>
<keyword evidence="4" id="KW-0479">Metal-binding</keyword>
<evidence type="ECO:0000256" key="6">
    <source>
        <dbReference type="ARBA" id="ARBA00022771"/>
    </source>
</evidence>
<dbReference type="AlphaFoldDB" id="A0A7M5UZA1"/>
<dbReference type="Gene3D" id="3.30.40.10">
    <property type="entry name" value="Zinc/RING finger domain, C3HC4 (zinc finger)"/>
    <property type="match status" value="2"/>
</dbReference>
<evidence type="ECO:0000256" key="7">
    <source>
        <dbReference type="ARBA" id="ARBA00022833"/>
    </source>
</evidence>
<evidence type="ECO:0000256" key="5">
    <source>
        <dbReference type="ARBA" id="ARBA00022737"/>
    </source>
</evidence>
<evidence type="ECO:0000313" key="15">
    <source>
        <dbReference type="EnsemblMetazoa" id="CLYHEMP008500.1"/>
    </source>
</evidence>
<comment type="similarity">
    <text evidence="2">Belongs to the SAYP family.</text>
</comment>
<accession>A0A7M5UZA1</accession>
<dbReference type="FunFam" id="3.30.40.10:FF:000202">
    <property type="entry name" value="PHD finger protein 10 isoform X1"/>
    <property type="match status" value="1"/>
</dbReference>
<feature type="compositionally biased region" description="Acidic residues" evidence="13">
    <location>
        <begin position="269"/>
        <end position="291"/>
    </location>
</feature>
<dbReference type="GO" id="GO:0007399">
    <property type="term" value="P:nervous system development"/>
    <property type="evidence" value="ECO:0007669"/>
    <property type="project" value="UniProtKB-KW"/>
</dbReference>
<reference evidence="15" key="1">
    <citation type="submission" date="2021-01" db="UniProtKB">
        <authorList>
            <consortium name="EnsemblMetazoa"/>
        </authorList>
    </citation>
    <scope>IDENTIFICATION</scope>
</reference>
<dbReference type="PANTHER" id="PTHR45888:SF4">
    <property type="entry name" value="PHD FINGER PROTEIN 10"/>
    <property type="match status" value="1"/>
</dbReference>
<dbReference type="CDD" id="cd15529">
    <property type="entry name" value="PHD2_PHF10"/>
    <property type="match status" value="1"/>
</dbReference>
<evidence type="ECO:0000256" key="10">
    <source>
        <dbReference type="ARBA" id="ARBA00023163"/>
    </source>
</evidence>
<dbReference type="PROSITE" id="PS50016">
    <property type="entry name" value="ZF_PHD_2"/>
    <property type="match status" value="2"/>
</dbReference>
<dbReference type="GO" id="GO:0071564">
    <property type="term" value="C:npBAF complex"/>
    <property type="evidence" value="ECO:0007669"/>
    <property type="project" value="InterPro"/>
</dbReference>
<evidence type="ECO:0000256" key="12">
    <source>
        <dbReference type="PROSITE-ProRule" id="PRU00146"/>
    </source>
</evidence>
<feature type="domain" description="PHD-type" evidence="14">
    <location>
        <begin position="454"/>
        <end position="515"/>
    </location>
</feature>
<keyword evidence="6 12" id="KW-0863">Zinc-finger</keyword>
<evidence type="ECO:0000256" key="9">
    <source>
        <dbReference type="ARBA" id="ARBA00023015"/>
    </source>
</evidence>
<keyword evidence="9" id="KW-0805">Transcription regulation</keyword>
<comment type="subcellular location">
    <subcellularLocation>
        <location evidence="1">Nucleus</location>
    </subcellularLocation>
</comment>
<dbReference type="GO" id="GO:0008270">
    <property type="term" value="F:zinc ion binding"/>
    <property type="evidence" value="ECO:0007669"/>
    <property type="project" value="UniProtKB-KW"/>
</dbReference>
<dbReference type="InterPro" id="IPR013083">
    <property type="entry name" value="Znf_RING/FYVE/PHD"/>
</dbReference>
<dbReference type="CDD" id="cd15528">
    <property type="entry name" value="PHD1_PHF10"/>
    <property type="match status" value="1"/>
</dbReference>
<keyword evidence="5" id="KW-0677">Repeat</keyword>
<evidence type="ECO:0000256" key="8">
    <source>
        <dbReference type="ARBA" id="ARBA00022902"/>
    </source>
</evidence>
<dbReference type="RefSeq" id="XP_066917552.1">
    <property type="nucleotide sequence ID" value="XM_067061451.1"/>
</dbReference>
<name>A0A7M5UZA1_9CNID</name>
<dbReference type="SMART" id="SM00249">
    <property type="entry name" value="PHD"/>
    <property type="match status" value="3"/>
</dbReference>
<keyword evidence="11" id="KW-0539">Nucleus</keyword>
<dbReference type="EnsemblMetazoa" id="CLYHEMT008500.1">
    <property type="protein sequence ID" value="CLYHEMP008500.1"/>
    <property type="gene ID" value="CLYHEMG008500"/>
</dbReference>
<feature type="region of interest" description="Disordered" evidence="13">
    <location>
        <begin position="262"/>
        <end position="291"/>
    </location>
</feature>
<dbReference type="Pfam" id="PF00628">
    <property type="entry name" value="PHD"/>
    <property type="match status" value="3"/>
</dbReference>
<keyword evidence="8" id="KW-0524">Neurogenesis</keyword>
<proteinExistence type="inferred from homology"/>
<evidence type="ECO:0000256" key="2">
    <source>
        <dbReference type="ARBA" id="ARBA00006097"/>
    </source>
</evidence>
<evidence type="ECO:0000256" key="11">
    <source>
        <dbReference type="ARBA" id="ARBA00023242"/>
    </source>
</evidence>
<evidence type="ECO:0000259" key="14">
    <source>
        <dbReference type="PROSITE" id="PS50016"/>
    </source>
</evidence>
<organism evidence="15 16">
    <name type="scientific">Clytia hemisphaerica</name>
    <dbReference type="NCBI Taxonomy" id="252671"/>
    <lineage>
        <taxon>Eukaryota</taxon>
        <taxon>Metazoa</taxon>
        <taxon>Cnidaria</taxon>
        <taxon>Hydrozoa</taxon>
        <taxon>Hydroidolina</taxon>
        <taxon>Leptothecata</taxon>
        <taxon>Obeliida</taxon>
        <taxon>Clytiidae</taxon>
        <taxon>Clytia</taxon>
    </lineage>
</organism>
<dbReference type="OrthoDB" id="1903104at2759"/>
<sequence length="528" mass="61669">MMEVESDDDIPLSLVARKNSIDDDGSSDSSSDSINEAPTPVKSKPVPLTTAPPAQPTIFEYEWPKNRSGFFFVIECELAKFLEVSVLPEVKKRSISEDEWRHITEQLGHQFESFKPLKAIQVEDAYQLMAEEYPEKFLLYNKFVHHQEIQKLVRKQESQRIDVIKGRIPNIMKRSLRETVRYNSQLNRERIEERRAYFDLQTQIIHLPQKKRKYDPDFKPEKSLYPLALIPGQYQDYFKRYTPSELRKLPLNSITESFVQLKAIPQAEKDEEDGEKDTEETESQEEPEMMEEESINTIAKDKDPFCGICKKGPEMNKRGLPEKLIHCSQCENSGHPSCLDMNRHLVKVIQGYDWQCMECKTCTQCSAPHDEEAMMFCDNCDRGYHSYCVGLKEIPKGRWICEKCGKCSSCLIRKPVPDGETGRWKNEFTKPTDGSEPEFLQIHCHDCSRLFRKGSFCPVCLKVYRIEEDHINPMVMCDICDRWIHTDCDGIDEDRYNELSKDRQTTYTCILCRGDVEERMDNFHKKNR</sequence>
<dbReference type="Proteomes" id="UP000594262">
    <property type="component" value="Unplaced"/>
</dbReference>
<feature type="region of interest" description="Disordered" evidence="13">
    <location>
        <begin position="1"/>
        <end position="49"/>
    </location>
</feature>
<dbReference type="InterPro" id="IPR019787">
    <property type="entry name" value="Znf_PHD-finger"/>
</dbReference>
<feature type="domain" description="PHD-type" evidence="14">
    <location>
        <begin position="356"/>
        <end position="407"/>
    </location>
</feature>
<dbReference type="PANTHER" id="PTHR45888">
    <property type="entry name" value="HL01030P-RELATED"/>
    <property type="match status" value="1"/>
</dbReference>
<protein>
    <recommendedName>
        <fullName evidence="3">PHD finger protein 10</fullName>
    </recommendedName>
</protein>
<evidence type="ECO:0000256" key="4">
    <source>
        <dbReference type="ARBA" id="ARBA00022723"/>
    </source>
</evidence>